<dbReference type="Proteomes" id="UP001652662">
    <property type="component" value="Chromosome 9"/>
</dbReference>
<feature type="compositionally biased region" description="Low complexity" evidence="1">
    <location>
        <begin position="173"/>
        <end position="188"/>
    </location>
</feature>
<dbReference type="RefSeq" id="XP_070415619.1">
    <property type="nucleotide sequence ID" value="XM_070559518.1"/>
</dbReference>
<reference evidence="3" key="1">
    <citation type="submission" date="2025-08" db="UniProtKB">
        <authorList>
            <consortium name="RefSeq"/>
        </authorList>
    </citation>
    <scope>IDENTIFICATION</scope>
    <source>
        <tissue evidence="3">Blood</tissue>
    </source>
</reference>
<evidence type="ECO:0000313" key="3">
    <source>
        <dbReference type="RefSeq" id="XP_070415619.1"/>
    </source>
</evidence>
<feature type="compositionally biased region" description="Basic and acidic residues" evidence="1">
    <location>
        <begin position="42"/>
        <end position="65"/>
    </location>
</feature>
<keyword evidence="2" id="KW-1185">Reference proteome</keyword>
<feature type="region of interest" description="Disordered" evidence="1">
    <location>
        <begin position="161"/>
        <end position="279"/>
    </location>
</feature>
<feature type="region of interest" description="Disordered" evidence="1">
    <location>
        <begin position="1"/>
        <end position="114"/>
    </location>
</feature>
<evidence type="ECO:0000313" key="2">
    <source>
        <dbReference type="Proteomes" id="UP001652662"/>
    </source>
</evidence>
<protein>
    <submittedName>
        <fullName evidence="3">Collagen alpha-1(I) chain-like</fullName>
    </submittedName>
</protein>
<accession>A0ABM4JI42</accession>
<organism evidence="2 3">
    <name type="scientific">Equus przewalskii</name>
    <name type="common">Przewalski's horse</name>
    <name type="synonym">Equus caballus przewalskii</name>
    <dbReference type="NCBI Taxonomy" id="9798"/>
    <lineage>
        <taxon>Eukaryota</taxon>
        <taxon>Metazoa</taxon>
        <taxon>Chordata</taxon>
        <taxon>Craniata</taxon>
        <taxon>Vertebrata</taxon>
        <taxon>Euteleostomi</taxon>
        <taxon>Mammalia</taxon>
        <taxon>Eutheria</taxon>
        <taxon>Laurasiatheria</taxon>
        <taxon>Perissodactyla</taxon>
        <taxon>Equidae</taxon>
        <taxon>Equus</taxon>
    </lineage>
</organism>
<sequence>MGTAWGAAPRSSYVKDQTSKEHLRSHLGDAAGGPGRQSVPRARGEGGRESAEGKEEADRAGEKGKTALAVRGARQPRWSLQKTRLHPSRPSGLRKCSGDWSGSEPTGGLPSPEGGAGLRLLLPAASARQAFFSLLPPRAKLQFPGGLARSGLEVGSLEVTRATGAGGVSSEPRGAGRSARGARGAGSRDAQDGREDTDAACWPAPTSTTGPALLSRPFWSRRTAAAARGCSGAVVHSDGGELDSTGSQRSRQASGPSILPPGTGGPEQWLRPRGPHKVT</sequence>
<feature type="compositionally biased region" description="Basic and acidic residues" evidence="1">
    <location>
        <begin position="17"/>
        <end position="27"/>
    </location>
</feature>
<proteinExistence type="predicted"/>
<dbReference type="GeneID" id="139073680"/>
<evidence type="ECO:0000256" key="1">
    <source>
        <dbReference type="SAM" id="MobiDB-lite"/>
    </source>
</evidence>
<gene>
    <name evidence="3" type="primary">LOC139073680</name>
</gene>
<name>A0ABM4JI42_EQUPR</name>
<feature type="compositionally biased region" description="Polar residues" evidence="1">
    <location>
        <begin position="244"/>
        <end position="255"/>
    </location>
</feature>